<organism evidence="2">
    <name type="scientific">Arundo donax</name>
    <name type="common">Giant reed</name>
    <name type="synonym">Donax arundinaceus</name>
    <dbReference type="NCBI Taxonomy" id="35708"/>
    <lineage>
        <taxon>Eukaryota</taxon>
        <taxon>Viridiplantae</taxon>
        <taxon>Streptophyta</taxon>
        <taxon>Embryophyta</taxon>
        <taxon>Tracheophyta</taxon>
        <taxon>Spermatophyta</taxon>
        <taxon>Magnoliopsida</taxon>
        <taxon>Liliopsida</taxon>
        <taxon>Poales</taxon>
        <taxon>Poaceae</taxon>
        <taxon>PACMAD clade</taxon>
        <taxon>Arundinoideae</taxon>
        <taxon>Arundineae</taxon>
        <taxon>Arundo</taxon>
    </lineage>
</organism>
<evidence type="ECO:0000256" key="1">
    <source>
        <dbReference type="SAM" id="MobiDB-lite"/>
    </source>
</evidence>
<accession>A0A0A9FAV5</accession>
<dbReference type="AlphaFoldDB" id="A0A0A9FAV5"/>
<proteinExistence type="predicted"/>
<dbReference type="EMBL" id="GBRH01188424">
    <property type="protein sequence ID" value="JAE09472.1"/>
    <property type="molecule type" value="Transcribed_RNA"/>
</dbReference>
<reference evidence="2" key="1">
    <citation type="submission" date="2014-09" db="EMBL/GenBank/DDBJ databases">
        <authorList>
            <person name="Magalhaes I.L.F."/>
            <person name="Oliveira U."/>
            <person name="Santos F.R."/>
            <person name="Vidigal T.H.D.A."/>
            <person name="Brescovit A.D."/>
            <person name="Santos A.J."/>
        </authorList>
    </citation>
    <scope>NUCLEOTIDE SEQUENCE</scope>
    <source>
        <tissue evidence="2">Shoot tissue taken approximately 20 cm above the soil surface</tissue>
    </source>
</reference>
<sequence>MGHTGTLRARRSMASPVGSNSSTVLTSTAPVSYPRGICRP</sequence>
<name>A0A0A9FAV5_ARUDO</name>
<reference evidence="2" key="2">
    <citation type="journal article" date="2015" name="Data Brief">
        <title>Shoot transcriptome of the giant reed, Arundo donax.</title>
        <authorList>
            <person name="Barrero R.A."/>
            <person name="Guerrero F.D."/>
            <person name="Moolhuijzen P."/>
            <person name="Goolsby J.A."/>
            <person name="Tidwell J."/>
            <person name="Bellgard S.E."/>
            <person name="Bellgard M.I."/>
        </authorList>
    </citation>
    <scope>NUCLEOTIDE SEQUENCE</scope>
    <source>
        <tissue evidence="2">Shoot tissue taken approximately 20 cm above the soil surface</tissue>
    </source>
</reference>
<evidence type="ECO:0000313" key="2">
    <source>
        <dbReference type="EMBL" id="JAE09472.1"/>
    </source>
</evidence>
<protein>
    <submittedName>
        <fullName evidence="2">Uncharacterized protein</fullName>
    </submittedName>
</protein>
<feature type="region of interest" description="Disordered" evidence="1">
    <location>
        <begin position="1"/>
        <end position="40"/>
    </location>
</feature>
<feature type="compositionally biased region" description="Polar residues" evidence="1">
    <location>
        <begin position="17"/>
        <end position="30"/>
    </location>
</feature>